<dbReference type="eggNOG" id="KOG1134">
    <property type="taxonomic scope" value="Eukaryota"/>
</dbReference>
<dbReference type="HOGENOM" id="CLU_630136_0_0_1"/>
<evidence type="ECO:0000313" key="6">
    <source>
        <dbReference type="Proteomes" id="UP000014074"/>
    </source>
</evidence>
<feature type="transmembrane region" description="Helical" evidence="1">
    <location>
        <begin position="152"/>
        <end position="177"/>
    </location>
</feature>
<name>R8BXX6_PHAM7</name>
<keyword evidence="1" id="KW-0812">Transmembrane</keyword>
<feature type="domain" description="CSC1/OSCA1-like 7TM region" evidence="3">
    <location>
        <begin position="9"/>
        <end position="175"/>
    </location>
</feature>
<accession>R8BXX6</accession>
<feature type="transmembrane region" description="Helical" evidence="1">
    <location>
        <begin position="184"/>
        <end position="201"/>
    </location>
</feature>
<dbReference type="InterPro" id="IPR003864">
    <property type="entry name" value="CSC1/OSCA1-like_7TM"/>
</dbReference>
<dbReference type="InterPro" id="IPR045122">
    <property type="entry name" value="Csc1-like"/>
</dbReference>
<evidence type="ECO:0000256" key="1">
    <source>
        <dbReference type="SAM" id="Phobius"/>
    </source>
</evidence>
<dbReference type="PANTHER" id="PTHR13018:SF53">
    <property type="entry name" value="DUF221 DOMAIN PROTEIN"/>
    <property type="match status" value="1"/>
</dbReference>
<evidence type="ECO:0000259" key="4">
    <source>
        <dbReference type="Pfam" id="PF12621"/>
    </source>
</evidence>
<dbReference type="OrthoDB" id="1076608at2759"/>
<dbReference type="Pfam" id="PF12621">
    <property type="entry name" value="PHM7_ext"/>
    <property type="match status" value="1"/>
</dbReference>
<dbReference type="InterPro" id="IPR022257">
    <property type="entry name" value="PHM7_ext"/>
</dbReference>
<evidence type="ECO:0000313" key="5">
    <source>
        <dbReference type="EMBL" id="EOO04192.1"/>
    </source>
</evidence>
<keyword evidence="2" id="KW-0732">Signal</keyword>
<feature type="chain" id="PRO_5004452378" evidence="2">
    <location>
        <begin position="22"/>
        <end position="429"/>
    </location>
</feature>
<dbReference type="PANTHER" id="PTHR13018">
    <property type="entry name" value="PROBABLE MEMBRANE PROTEIN DUF221-RELATED"/>
    <property type="match status" value="1"/>
</dbReference>
<feature type="domain" description="10TM putative phosphate transporter extracellular tail" evidence="4">
    <location>
        <begin position="328"/>
        <end position="413"/>
    </location>
</feature>
<evidence type="ECO:0000259" key="3">
    <source>
        <dbReference type="Pfam" id="PF02714"/>
    </source>
</evidence>
<reference evidence="6" key="1">
    <citation type="journal article" date="2013" name="Genome Announc.">
        <title>Draft genome sequence of the ascomycete Phaeoacremonium aleophilum strain UCR-PA7, a causal agent of the esca disease complex in grapevines.</title>
        <authorList>
            <person name="Blanco-Ulate B."/>
            <person name="Rolshausen P."/>
            <person name="Cantu D."/>
        </authorList>
    </citation>
    <scope>NUCLEOTIDE SEQUENCE [LARGE SCALE GENOMIC DNA]</scope>
    <source>
        <strain evidence="6">UCR-PA7</strain>
    </source>
</reference>
<sequence length="429" mass="48925">MTTFSLCKVVQVFLITTLTSAASAAFTKILEDPLSAKDLLSENLPKASNFYLSYILVQCLAAGANGLVHLLELFRHEVIARFSDDLRLRHRRYHKLRVVHWGAIYPVFTNMAVIAPLILVFAGLGMCFSYMVYKYNLLYVFDTELLDSRGLYYPRALMHLMVGLYLAEICMIGLFALQSAFVPLILMVMFLVFTGLVHISLNEAVSPLLYNLPRTLALESEELEQNDHPGGTGGPLLPEEHAGGAAASYYDVEEAFEDEEDTPDNNTLDRSVEGSRGLMSFFTKFTRTAIEEDLNAQAQESGLTAVLAKINRWITPDPNKVPNFFMRWLHPEIYEDFKTLRQLVDQMPPEEDATDKLGQRAYWPPEMWLPAPKLWIPRDEGRVSRQEVAHTREVIQITDRGAWLNEKNRVVADFSATPYEEERVMNRFW</sequence>
<feature type="signal peptide" evidence="2">
    <location>
        <begin position="1"/>
        <end position="21"/>
    </location>
</feature>
<feature type="transmembrane region" description="Helical" evidence="1">
    <location>
        <begin position="51"/>
        <end position="71"/>
    </location>
</feature>
<dbReference type="RefSeq" id="XP_007911068.1">
    <property type="nucleotide sequence ID" value="XM_007912877.1"/>
</dbReference>
<protein>
    <submittedName>
        <fullName evidence="5">Putative duf221 domain-containing protein</fullName>
    </submittedName>
</protein>
<gene>
    <name evidence="5" type="ORF">UCRPA7_280</name>
</gene>
<dbReference type="GO" id="GO:0005886">
    <property type="term" value="C:plasma membrane"/>
    <property type="evidence" value="ECO:0007669"/>
    <property type="project" value="TreeGrafter"/>
</dbReference>
<dbReference type="GO" id="GO:0005227">
    <property type="term" value="F:calcium-activated cation channel activity"/>
    <property type="evidence" value="ECO:0007669"/>
    <property type="project" value="InterPro"/>
</dbReference>
<dbReference type="KEGG" id="tmn:UCRPA7_280"/>
<keyword evidence="6" id="KW-1185">Reference proteome</keyword>
<keyword evidence="1" id="KW-0472">Membrane</keyword>
<organism evidence="5 6">
    <name type="scientific">Phaeoacremonium minimum (strain UCR-PA7)</name>
    <name type="common">Esca disease fungus</name>
    <name type="synonym">Togninia minima</name>
    <dbReference type="NCBI Taxonomy" id="1286976"/>
    <lineage>
        <taxon>Eukaryota</taxon>
        <taxon>Fungi</taxon>
        <taxon>Dikarya</taxon>
        <taxon>Ascomycota</taxon>
        <taxon>Pezizomycotina</taxon>
        <taxon>Sordariomycetes</taxon>
        <taxon>Sordariomycetidae</taxon>
        <taxon>Togniniales</taxon>
        <taxon>Togniniaceae</taxon>
        <taxon>Phaeoacremonium</taxon>
    </lineage>
</organism>
<dbReference type="GeneID" id="19323085"/>
<keyword evidence="1" id="KW-1133">Transmembrane helix</keyword>
<dbReference type="Pfam" id="PF02714">
    <property type="entry name" value="RSN1_7TM"/>
    <property type="match status" value="1"/>
</dbReference>
<dbReference type="AlphaFoldDB" id="R8BXX6"/>
<dbReference type="Proteomes" id="UP000014074">
    <property type="component" value="Unassembled WGS sequence"/>
</dbReference>
<feature type="transmembrane region" description="Helical" evidence="1">
    <location>
        <begin position="99"/>
        <end position="132"/>
    </location>
</feature>
<proteinExistence type="predicted"/>
<dbReference type="EMBL" id="KB932793">
    <property type="protein sequence ID" value="EOO04192.1"/>
    <property type="molecule type" value="Genomic_DNA"/>
</dbReference>
<evidence type="ECO:0000256" key="2">
    <source>
        <dbReference type="SAM" id="SignalP"/>
    </source>
</evidence>